<accession>A0AAE3WLX5</accession>
<dbReference type="SUPFAM" id="SSF109998">
    <property type="entry name" value="Triger factor/SurA peptide-binding domain-like"/>
    <property type="match status" value="1"/>
</dbReference>
<evidence type="ECO:0000256" key="1">
    <source>
        <dbReference type="SAM" id="MobiDB-lite"/>
    </source>
</evidence>
<reference evidence="2" key="1">
    <citation type="submission" date="2019-07" db="EMBL/GenBank/DDBJ databases">
        <title>Phylogenomic Reclassification of ATCC Bacillus Strains and Various Taxa within the Genus Bacillus.</title>
        <authorList>
            <person name="Riojas M.A."/>
            <person name="Frank A.M."/>
            <person name="Fenn S.L."/>
            <person name="King S."/>
            <person name="Brower S."/>
            <person name="Hazbon M.H."/>
        </authorList>
    </citation>
    <scope>NUCLEOTIDE SEQUENCE</scope>
    <source>
        <strain evidence="2">ATCC 27142</strain>
    </source>
</reference>
<gene>
    <name evidence="2" type="ORF">FO508_10275</name>
</gene>
<dbReference type="RefSeq" id="WP_309415835.1">
    <property type="nucleotide sequence ID" value="NZ_CP187659.1"/>
</dbReference>
<protein>
    <submittedName>
        <fullName evidence="2">Uncharacterized protein</fullName>
    </submittedName>
</protein>
<feature type="compositionally biased region" description="Basic and acidic residues" evidence="1">
    <location>
        <begin position="77"/>
        <end position="92"/>
    </location>
</feature>
<dbReference type="Proteomes" id="UP001182042">
    <property type="component" value="Unassembled WGS sequence"/>
</dbReference>
<sequence length="162" mass="18481">MTKDELHEAITALYERTKAGALAREERIAQIDALLSSYDGTPPENALERLSDLILYEELSDTRRNKMSAEEYPIMSERMEKTRKTGEASDKMAEEYDITGTNRGVPKRRTRSPYDNLFTDRHAKARNKTARKRYNDFVNGKSSGQFTVNIATGIKTVRLDAQ</sequence>
<evidence type="ECO:0000313" key="2">
    <source>
        <dbReference type="EMBL" id="MDR4250730.1"/>
    </source>
</evidence>
<comment type="caution">
    <text evidence="2">The sequence shown here is derived from an EMBL/GenBank/DDBJ whole genome shotgun (WGS) entry which is preliminary data.</text>
</comment>
<dbReference type="EMBL" id="VKQA01000002">
    <property type="protein sequence ID" value="MDR4250730.1"/>
    <property type="molecule type" value="Genomic_DNA"/>
</dbReference>
<dbReference type="AlphaFoldDB" id="A0AAE3WLX5"/>
<dbReference type="InterPro" id="IPR027304">
    <property type="entry name" value="Trigger_fact/SurA_dom_sf"/>
</dbReference>
<evidence type="ECO:0000313" key="3">
    <source>
        <dbReference type="Proteomes" id="UP001182042"/>
    </source>
</evidence>
<name>A0AAE3WLX5_BACPU</name>
<organism evidence="2 3">
    <name type="scientific">Bacillus pumilus</name>
    <name type="common">Bacillus mesentericus</name>
    <dbReference type="NCBI Taxonomy" id="1408"/>
    <lineage>
        <taxon>Bacteria</taxon>
        <taxon>Bacillati</taxon>
        <taxon>Bacillota</taxon>
        <taxon>Bacilli</taxon>
        <taxon>Bacillales</taxon>
        <taxon>Bacillaceae</taxon>
        <taxon>Bacillus</taxon>
    </lineage>
</organism>
<feature type="region of interest" description="Disordered" evidence="1">
    <location>
        <begin position="67"/>
        <end position="92"/>
    </location>
</feature>
<proteinExistence type="predicted"/>